<evidence type="ECO:0000256" key="7">
    <source>
        <dbReference type="SAM" id="Phobius"/>
    </source>
</evidence>
<dbReference type="RefSeq" id="XP_001878786.1">
    <property type="nucleotide sequence ID" value="XM_001878751.1"/>
</dbReference>
<feature type="transmembrane region" description="Helical" evidence="7">
    <location>
        <begin position="42"/>
        <end position="59"/>
    </location>
</feature>
<evidence type="ECO:0000256" key="5">
    <source>
        <dbReference type="ARBA" id="ARBA00022989"/>
    </source>
</evidence>
<evidence type="ECO:0000256" key="4">
    <source>
        <dbReference type="ARBA" id="ARBA00022970"/>
    </source>
</evidence>
<feature type="transmembrane region" description="Helical" evidence="7">
    <location>
        <begin position="210"/>
        <end position="232"/>
    </location>
</feature>
<keyword evidence="3 7" id="KW-0812">Transmembrane</keyword>
<name>B0D4F5_LACBS</name>
<dbReference type="GO" id="GO:0012505">
    <property type="term" value="C:endomembrane system"/>
    <property type="evidence" value="ECO:0007669"/>
    <property type="project" value="UniProtKB-SubCell"/>
</dbReference>
<protein>
    <submittedName>
        <fullName evidence="8">Predicted protein</fullName>
    </submittedName>
</protein>
<reference evidence="8 9" key="1">
    <citation type="journal article" date="2008" name="Nature">
        <title>The genome of Laccaria bicolor provides insights into mycorrhizal symbiosis.</title>
        <authorList>
            <person name="Martin F."/>
            <person name="Aerts A."/>
            <person name="Ahren D."/>
            <person name="Brun A."/>
            <person name="Danchin E.G.J."/>
            <person name="Duchaussoy F."/>
            <person name="Gibon J."/>
            <person name="Kohler A."/>
            <person name="Lindquist E."/>
            <person name="Pereda V."/>
            <person name="Salamov A."/>
            <person name="Shapiro H.J."/>
            <person name="Wuyts J."/>
            <person name="Blaudez D."/>
            <person name="Buee M."/>
            <person name="Brokstein P."/>
            <person name="Canbaeck B."/>
            <person name="Cohen D."/>
            <person name="Courty P.E."/>
            <person name="Coutinho P.M."/>
            <person name="Delaruelle C."/>
            <person name="Detter J.C."/>
            <person name="Deveau A."/>
            <person name="DiFazio S."/>
            <person name="Duplessis S."/>
            <person name="Fraissinet-Tachet L."/>
            <person name="Lucic E."/>
            <person name="Frey-Klett P."/>
            <person name="Fourrey C."/>
            <person name="Feussner I."/>
            <person name="Gay G."/>
            <person name="Grimwood J."/>
            <person name="Hoegger P.J."/>
            <person name="Jain P."/>
            <person name="Kilaru S."/>
            <person name="Labbe J."/>
            <person name="Lin Y.C."/>
            <person name="Legue V."/>
            <person name="Le Tacon F."/>
            <person name="Marmeisse R."/>
            <person name="Melayah D."/>
            <person name="Montanini B."/>
            <person name="Muratet M."/>
            <person name="Nehls U."/>
            <person name="Niculita-Hirzel H."/>
            <person name="Oudot-Le Secq M.P."/>
            <person name="Peter M."/>
            <person name="Quesneville H."/>
            <person name="Rajashekar B."/>
            <person name="Reich M."/>
            <person name="Rouhier N."/>
            <person name="Schmutz J."/>
            <person name="Yin T."/>
            <person name="Chalot M."/>
            <person name="Henrissat B."/>
            <person name="Kuees U."/>
            <person name="Lucas S."/>
            <person name="Van de Peer Y."/>
            <person name="Podila G.K."/>
            <person name="Polle A."/>
            <person name="Pukkila P.J."/>
            <person name="Richardson P.M."/>
            <person name="Rouze P."/>
            <person name="Sanders I.R."/>
            <person name="Stajich J.E."/>
            <person name="Tunlid A."/>
            <person name="Tuskan G."/>
            <person name="Grigoriev I.V."/>
        </authorList>
    </citation>
    <scope>NUCLEOTIDE SEQUENCE [LARGE SCALE GENOMIC DNA]</scope>
    <source>
        <strain evidence="9">S238N-H82 / ATCC MYA-4686</strain>
    </source>
</reference>
<dbReference type="PANTHER" id="PTHR10981:SF0">
    <property type="entry name" value="BATTENIN"/>
    <property type="match status" value="1"/>
</dbReference>
<evidence type="ECO:0000313" key="8">
    <source>
        <dbReference type="EMBL" id="EDR10336.1"/>
    </source>
</evidence>
<dbReference type="KEGG" id="lbc:LACBIDRAFT_325288"/>
<dbReference type="EMBL" id="DS547097">
    <property type="protein sequence ID" value="EDR10336.1"/>
    <property type="molecule type" value="Genomic_DNA"/>
</dbReference>
<feature type="transmembrane region" description="Helical" evidence="7">
    <location>
        <begin position="181"/>
        <end position="204"/>
    </location>
</feature>
<dbReference type="HOGENOM" id="CLU_921566_0_0_1"/>
<comment type="subcellular location">
    <subcellularLocation>
        <location evidence="1">Endomembrane system</location>
        <topology evidence="1">Multi-pass membrane protein</topology>
    </subcellularLocation>
</comment>
<dbReference type="InterPro" id="IPR003492">
    <property type="entry name" value="Battenin_disease_Cln3"/>
</dbReference>
<dbReference type="GeneID" id="6074658"/>
<dbReference type="GO" id="GO:0016020">
    <property type="term" value="C:membrane"/>
    <property type="evidence" value="ECO:0007669"/>
    <property type="project" value="InterPro"/>
</dbReference>
<sequence>MSSTTFTSGNNLTISVDADSDEEFDRNEGRRPGMVKKRERKLMLKLAISFFLFGLINNAGYSVGYFASGTGVAGLLGVVWWEMRGLGVRVGVWVIIICLSRLFELLVTDSPTSDPCFSTIKWIGPTLLYPVPSAKDHWLLSKIIHSVRDYYPLWQLVYQSTVFLSRSSISFEIPALPQSMLPLLAIIQAIILVVLAYESAVGLFDDGDEVWSVLLVFILISLEEICGSLAYVNVFYRVTHEPPDPNTRNNIERTRQEREFKIGSIGFADSTGILFASIFAVPTELELCKAQVQRGKLLCKGL</sequence>
<dbReference type="InParanoid" id="B0D4F5"/>
<dbReference type="PANTHER" id="PTHR10981">
    <property type="entry name" value="BATTENIN"/>
    <property type="match status" value="1"/>
</dbReference>
<evidence type="ECO:0000256" key="1">
    <source>
        <dbReference type="ARBA" id="ARBA00004127"/>
    </source>
</evidence>
<dbReference type="GO" id="GO:0005773">
    <property type="term" value="C:vacuole"/>
    <property type="evidence" value="ECO:0007669"/>
    <property type="project" value="TreeGrafter"/>
</dbReference>
<proteinExistence type="predicted"/>
<gene>
    <name evidence="8" type="ORF">LACBIDRAFT_325288</name>
</gene>
<dbReference type="Proteomes" id="UP000001194">
    <property type="component" value="Unassembled WGS sequence"/>
</dbReference>
<keyword evidence="6 7" id="KW-0472">Membrane</keyword>
<accession>B0D4F5</accession>
<keyword evidence="5 7" id="KW-1133">Transmembrane helix</keyword>
<organism evidence="9">
    <name type="scientific">Laccaria bicolor (strain S238N-H82 / ATCC MYA-4686)</name>
    <name type="common">Bicoloured deceiver</name>
    <name type="synonym">Laccaria laccata var. bicolor</name>
    <dbReference type="NCBI Taxonomy" id="486041"/>
    <lineage>
        <taxon>Eukaryota</taxon>
        <taxon>Fungi</taxon>
        <taxon>Dikarya</taxon>
        <taxon>Basidiomycota</taxon>
        <taxon>Agaricomycotina</taxon>
        <taxon>Agaricomycetes</taxon>
        <taxon>Agaricomycetidae</taxon>
        <taxon>Agaricales</taxon>
        <taxon>Agaricineae</taxon>
        <taxon>Hydnangiaceae</taxon>
        <taxon>Laccaria</taxon>
    </lineage>
</organism>
<dbReference type="GO" id="GO:0051453">
    <property type="term" value="P:regulation of intracellular pH"/>
    <property type="evidence" value="ECO:0007669"/>
    <property type="project" value="TreeGrafter"/>
</dbReference>
<keyword evidence="2" id="KW-0813">Transport</keyword>
<dbReference type="OrthoDB" id="5965864at2759"/>
<dbReference type="AlphaFoldDB" id="B0D4F5"/>
<evidence type="ECO:0000313" key="9">
    <source>
        <dbReference type="Proteomes" id="UP000001194"/>
    </source>
</evidence>
<evidence type="ECO:0000256" key="6">
    <source>
        <dbReference type="ARBA" id="ARBA00023136"/>
    </source>
</evidence>
<evidence type="ECO:0000256" key="3">
    <source>
        <dbReference type="ARBA" id="ARBA00022692"/>
    </source>
</evidence>
<keyword evidence="4" id="KW-0029">Amino-acid transport</keyword>
<evidence type="ECO:0000256" key="2">
    <source>
        <dbReference type="ARBA" id="ARBA00022448"/>
    </source>
</evidence>
<dbReference type="Pfam" id="PF02487">
    <property type="entry name" value="CLN3"/>
    <property type="match status" value="1"/>
</dbReference>
<dbReference type="GO" id="GO:0006865">
    <property type="term" value="P:amino acid transport"/>
    <property type="evidence" value="ECO:0007669"/>
    <property type="project" value="UniProtKB-KW"/>
</dbReference>
<keyword evidence="9" id="KW-1185">Reference proteome</keyword>